<name>A0A8J2KEY5_9HEXA</name>
<dbReference type="PANTHER" id="PTHR23278:SF31">
    <property type="entry name" value="SIDESTEP II, ISOFORM A"/>
    <property type="match status" value="1"/>
</dbReference>
<keyword evidence="6" id="KW-1185">Reference proteome</keyword>
<feature type="non-terminal residue" evidence="5">
    <location>
        <position position="276"/>
    </location>
</feature>
<keyword evidence="3" id="KW-1015">Disulfide bond</keyword>
<comment type="caution">
    <text evidence="5">The sequence shown here is derived from an EMBL/GenBank/DDBJ whole genome shotgun (WGS) entry which is preliminary data.</text>
</comment>
<evidence type="ECO:0000256" key="2">
    <source>
        <dbReference type="ARBA" id="ARBA00023136"/>
    </source>
</evidence>
<feature type="non-terminal residue" evidence="5">
    <location>
        <position position="1"/>
    </location>
</feature>
<dbReference type="InterPro" id="IPR007110">
    <property type="entry name" value="Ig-like_dom"/>
</dbReference>
<keyword evidence="2" id="KW-0472">Membrane</keyword>
<gene>
    <name evidence="5" type="ORF">AFUS01_LOCUS22330</name>
</gene>
<dbReference type="OrthoDB" id="5843397at2759"/>
<evidence type="ECO:0000256" key="3">
    <source>
        <dbReference type="ARBA" id="ARBA00023157"/>
    </source>
</evidence>
<dbReference type="GO" id="GO:0016020">
    <property type="term" value="C:membrane"/>
    <property type="evidence" value="ECO:0007669"/>
    <property type="project" value="UniProtKB-SubCell"/>
</dbReference>
<accession>A0A8J2KEY5</accession>
<evidence type="ECO:0000313" key="5">
    <source>
        <dbReference type="EMBL" id="CAG7733914.1"/>
    </source>
</evidence>
<reference evidence="5" key="1">
    <citation type="submission" date="2021-06" db="EMBL/GenBank/DDBJ databases">
        <authorList>
            <person name="Hodson N. C."/>
            <person name="Mongue J. A."/>
            <person name="Jaron S. K."/>
        </authorList>
    </citation>
    <scope>NUCLEOTIDE SEQUENCE</scope>
</reference>
<evidence type="ECO:0000256" key="1">
    <source>
        <dbReference type="ARBA" id="ARBA00004167"/>
    </source>
</evidence>
<dbReference type="InterPro" id="IPR003598">
    <property type="entry name" value="Ig_sub2"/>
</dbReference>
<dbReference type="SMART" id="SM00408">
    <property type="entry name" value="IGc2"/>
    <property type="match status" value="1"/>
</dbReference>
<dbReference type="Pfam" id="PF08205">
    <property type="entry name" value="C2-set_2"/>
    <property type="match status" value="1"/>
</dbReference>
<dbReference type="SMART" id="SM00409">
    <property type="entry name" value="IG"/>
    <property type="match status" value="1"/>
</dbReference>
<organism evidence="5 6">
    <name type="scientific">Allacma fusca</name>
    <dbReference type="NCBI Taxonomy" id="39272"/>
    <lineage>
        <taxon>Eukaryota</taxon>
        <taxon>Metazoa</taxon>
        <taxon>Ecdysozoa</taxon>
        <taxon>Arthropoda</taxon>
        <taxon>Hexapoda</taxon>
        <taxon>Collembola</taxon>
        <taxon>Symphypleona</taxon>
        <taxon>Sminthuridae</taxon>
        <taxon>Allacma</taxon>
    </lineage>
</organism>
<dbReference type="Pfam" id="PF13927">
    <property type="entry name" value="Ig_3"/>
    <property type="match status" value="1"/>
</dbReference>
<dbReference type="InterPro" id="IPR003599">
    <property type="entry name" value="Ig_sub"/>
</dbReference>
<sequence length="276" mass="31178">KPLPQIEWRLGEEPIATNEVLFTTEPAVLAKKLKLVQLRREHHGANLTCLTFNSNLTDPLSETLRLSLYLRPLTARITQRDRLVANQRHEIECISTGSRPQAMITWWMGSRQLTDVTILDEEETMVGPRLESDEVENVTRSSLGLVPSIEDDGEKITCKAENPWVPRSFVEDSWVLHVVYPPMAELRLGSALLQNGIKEGDDVYFECHLKSNPPTQKLYWMLNDRQLHHNVSAGIILSNQSLVLQLVTRKSAGNYTCVASNPIGATTSNVFQLRVQ</sequence>
<dbReference type="PANTHER" id="PTHR23278">
    <property type="entry name" value="SIDESTEP PROTEIN"/>
    <property type="match status" value="1"/>
</dbReference>
<feature type="domain" description="Ig-like" evidence="4">
    <location>
        <begin position="72"/>
        <end position="162"/>
    </location>
</feature>
<protein>
    <recommendedName>
        <fullName evidence="4">Ig-like domain-containing protein</fullName>
    </recommendedName>
</protein>
<dbReference type="Proteomes" id="UP000708208">
    <property type="component" value="Unassembled WGS sequence"/>
</dbReference>
<dbReference type="EMBL" id="CAJVCH010258864">
    <property type="protein sequence ID" value="CAG7733914.1"/>
    <property type="molecule type" value="Genomic_DNA"/>
</dbReference>
<proteinExistence type="predicted"/>
<evidence type="ECO:0000313" key="6">
    <source>
        <dbReference type="Proteomes" id="UP000708208"/>
    </source>
</evidence>
<dbReference type="PROSITE" id="PS50835">
    <property type="entry name" value="IG_LIKE"/>
    <property type="match status" value="2"/>
</dbReference>
<evidence type="ECO:0000259" key="4">
    <source>
        <dbReference type="PROSITE" id="PS50835"/>
    </source>
</evidence>
<dbReference type="InterPro" id="IPR013162">
    <property type="entry name" value="CD80_C2-set"/>
</dbReference>
<feature type="domain" description="Ig-like" evidence="4">
    <location>
        <begin position="181"/>
        <end position="276"/>
    </location>
</feature>
<dbReference type="AlphaFoldDB" id="A0A8J2KEY5"/>
<comment type="subcellular location">
    <subcellularLocation>
        <location evidence="1">Membrane</location>
        <topology evidence="1">Single-pass membrane protein</topology>
    </subcellularLocation>
</comment>